<dbReference type="InterPro" id="IPR010982">
    <property type="entry name" value="Lambda_DNA-bd_dom_sf"/>
</dbReference>
<dbReference type="Pfam" id="PF00356">
    <property type="entry name" value="LacI"/>
    <property type="match status" value="1"/>
</dbReference>
<sequence length="329" mass="34042">MARITSLDVAREAGVSQTTVSFVLNGKNEFGISETTRRLVLDTAQRLGYAPSAVARALRSGRSQVVVFLLADAPVSEPFARFKREVTTALQAQGFTCVFLELTGLAGGVSAVCQHLDPAIVVSATVLPEADKQALVKSGVPVIDGVLGSEDASVAGLDQREIGRMQVRHLADGGHQVIGFAAVETPQDQPFCLPRLEGAREQCRLLGLAEPVVASMDYSLDGAADALTRWVESEPPVTAVAAFNDVVAVAVLSACRLRGLDVPGDLAIIGVDSETIGALTVPTLTTIGIDLTVPAGSLAGAIVDLAQGGAAKVRAVATDALTLVHRGSS</sequence>
<dbReference type="CDD" id="cd06267">
    <property type="entry name" value="PBP1_LacI_sugar_binding-like"/>
    <property type="match status" value="1"/>
</dbReference>
<keyword evidence="3" id="KW-0804">Transcription</keyword>
<gene>
    <name evidence="5" type="ORF">OG308_20730</name>
</gene>
<evidence type="ECO:0000313" key="6">
    <source>
        <dbReference type="Proteomes" id="UP001621418"/>
    </source>
</evidence>
<evidence type="ECO:0000259" key="4">
    <source>
        <dbReference type="PROSITE" id="PS50932"/>
    </source>
</evidence>
<evidence type="ECO:0000256" key="3">
    <source>
        <dbReference type="ARBA" id="ARBA00023163"/>
    </source>
</evidence>
<dbReference type="CDD" id="cd01392">
    <property type="entry name" value="HTH_LacI"/>
    <property type="match status" value="1"/>
</dbReference>
<keyword evidence="6" id="KW-1185">Reference proteome</keyword>
<dbReference type="InterPro" id="IPR046335">
    <property type="entry name" value="LacI/GalR-like_sensor"/>
</dbReference>
<reference evidence="5 6" key="1">
    <citation type="submission" date="2022-10" db="EMBL/GenBank/DDBJ databases">
        <title>The complete genomes of actinobacterial strains from the NBC collection.</title>
        <authorList>
            <person name="Joergensen T.S."/>
            <person name="Alvarez Arevalo M."/>
            <person name="Sterndorff E.B."/>
            <person name="Faurdal D."/>
            <person name="Vuksanovic O."/>
            <person name="Mourched A.-S."/>
            <person name="Charusanti P."/>
            <person name="Shaw S."/>
            <person name="Blin K."/>
            <person name="Weber T."/>
        </authorList>
    </citation>
    <scope>NUCLEOTIDE SEQUENCE [LARGE SCALE GENOMIC DNA]</scope>
    <source>
        <strain evidence="5 6">NBC_01413</strain>
    </source>
</reference>
<evidence type="ECO:0000313" key="5">
    <source>
        <dbReference type="EMBL" id="WTY33758.1"/>
    </source>
</evidence>
<name>A0ABZ1N1E2_9NOCA</name>
<feature type="domain" description="HTH lacI-type" evidence="4">
    <location>
        <begin position="4"/>
        <end position="60"/>
    </location>
</feature>
<dbReference type="Gene3D" id="1.10.260.40">
    <property type="entry name" value="lambda repressor-like DNA-binding domains"/>
    <property type="match status" value="1"/>
</dbReference>
<dbReference type="PANTHER" id="PTHR30146">
    <property type="entry name" value="LACI-RELATED TRANSCRIPTIONAL REPRESSOR"/>
    <property type="match status" value="1"/>
</dbReference>
<protein>
    <submittedName>
        <fullName evidence="5">LacI family transcriptional regulator</fullName>
    </submittedName>
</protein>
<proteinExistence type="predicted"/>
<dbReference type="SUPFAM" id="SSF47413">
    <property type="entry name" value="lambda repressor-like DNA-binding domains"/>
    <property type="match status" value="1"/>
</dbReference>
<keyword evidence="2" id="KW-0238">DNA-binding</keyword>
<dbReference type="PROSITE" id="PS50932">
    <property type="entry name" value="HTH_LACI_2"/>
    <property type="match status" value="1"/>
</dbReference>
<dbReference type="Pfam" id="PF13377">
    <property type="entry name" value="Peripla_BP_3"/>
    <property type="match status" value="1"/>
</dbReference>
<keyword evidence="1" id="KW-0805">Transcription regulation</keyword>
<dbReference type="EMBL" id="CP109527">
    <property type="protein sequence ID" value="WTY33758.1"/>
    <property type="molecule type" value="Genomic_DNA"/>
</dbReference>
<dbReference type="SUPFAM" id="SSF53822">
    <property type="entry name" value="Periplasmic binding protein-like I"/>
    <property type="match status" value="1"/>
</dbReference>
<dbReference type="Gene3D" id="3.40.50.2300">
    <property type="match status" value="2"/>
</dbReference>
<dbReference type="PANTHER" id="PTHR30146:SF153">
    <property type="entry name" value="LACTOSE OPERON REPRESSOR"/>
    <property type="match status" value="1"/>
</dbReference>
<accession>A0ABZ1N1E2</accession>
<dbReference type="SMART" id="SM00354">
    <property type="entry name" value="HTH_LACI"/>
    <property type="match status" value="1"/>
</dbReference>
<dbReference type="InterPro" id="IPR028082">
    <property type="entry name" value="Peripla_BP_I"/>
</dbReference>
<dbReference type="InterPro" id="IPR000843">
    <property type="entry name" value="HTH_LacI"/>
</dbReference>
<dbReference type="RefSeq" id="WP_405146007.1">
    <property type="nucleotide sequence ID" value="NZ_CP109527.1"/>
</dbReference>
<organism evidence="5 6">
    <name type="scientific">Nocardia salmonicida</name>
    <dbReference type="NCBI Taxonomy" id="53431"/>
    <lineage>
        <taxon>Bacteria</taxon>
        <taxon>Bacillati</taxon>
        <taxon>Actinomycetota</taxon>
        <taxon>Actinomycetes</taxon>
        <taxon>Mycobacteriales</taxon>
        <taxon>Nocardiaceae</taxon>
        <taxon>Nocardia</taxon>
    </lineage>
</organism>
<evidence type="ECO:0000256" key="2">
    <source>
        <dbReference type="ARBA" id="ARBA00023125"/>
    </source>
</evidence>
<evidence type="ECO:0000256" key="1">
    <source>
        <dbReference type="ARBA" id="ARBA00023015"/>
    </source>
</evidence>
<dbReference type="Proteomes" id="UP001621418">
    <property type="component" value="Chromosome"/>
</dbReference>